<gene>
    <name evidence="8" type="ORF">H8J70_09380</name>
</gene>
<keyword evidence="4" id="KW-0378">Hydrolase</keyword>
<dbReference type="PROSITE" id="PS51462">
    <property type="entry name" value="NUDIX"/>
    <property type="match status" value="1"/>
</dbReference>
<evidence type="ECO:0000256" key="6">
    <source>
        <dbReference type="ARBA" id="ARBA00023211"/>
    </source>
</evidence>
<dbReference type="PANTHER" id="PTHR12992:SF11">
    <property type="entry name" value="MITOCHONDRIAL COENZYME A DIPHOSPHATASE NUDT8"/>
    <property type="match status" value="1"/>
</dbReference>
<dbReference type="InterPro" id="IPR015797">
    <property type="entry name" value="NUDIX_hydrolase-like_dom_sf"/>
</dbReference>
<evidence type="ECO:0000256" key="1">
    <source>
        <dbReference type="ARBA" id="ARBA00001936"/>
    </source>
</evidence>
<dbReference type="Proteomes" id="UP000606870">
    <property type="component" value="Unassembled WGS sequence"/>
</dbReference>
<keyword evidence="6" id="KW-0464">Manganese</keyword>
<comment type="cofactor">
    <cofactor evidence="2">
        <name>Mg(2+)</name>
        <dbReference type="ChEBI" id="CHEBI:18420"/>
    </cofactor>
</comment>
<evidence type="ECO:0000259" key="7">
    <source>
        <dbReference type="PROSITE" id="PS51462"/>
    </source>
</evidence>
<feature type="domain" description="Nudix hydrolase" evidence="7">
    <location>
        <begin position="18"/>
        <end position="149"/>
    </location>
</feature>
<keyword evidence="9" id="KW-1185">Reference proteome</keyword>
<proteinExistence type="predicted"/>
<dbReference type="SUPFAM" id="SSF55811">
    <property type="entry name" value="Nudix"/>
    <property type="match status" value="1"/>
</dbReference>
<dbReference type="CDD" id="cd03426">
    <property type="entry name" value="NUDIX_CoAse_Nudt7"/>
    <property type="match status" value="1"/>
</dbReference>
<evidence type="ECO:0000256" key="2">
    <source>
        <dbReference type="ARBA" id="ARBA00001946"/>
    </source>
</evidence>
<dbReference type="PANTHER" id="PTHR12992">
    <property type="entry name" value="NUDIX HYDROLASE"/>
    <property type="match status" value="1"/>
</dbReference>
<accession>A0ABR6VJL5</accession>
<dbReference type="Pfam" id="PF00293">
    <property type="entry name" value="NUDIX"/>
    <property type="match status" value="1"/>
</dbReference>
<comment type="cofactor">
    <cofactor evidence="1">
        <name>Mn(2+)</name>
        <dbReference type="ChEBI" id="CHEBI:29035"/>
    </cofactor>
</comment>
<protein>
    <submittedName>
        <fullName evidence="8">CoA pyrophosphatase</fullName>
    </submittedName>
</protein>
<comment type="caution">
    <text evidence="8">The sequence shown here is derived from an EMBL/GenBank/DDBJ whole genome shotgun (WGS) entry which is preliminary data.</text>
</comment>
<keyword evidence="3" id="KW-0479">Metal-binding</keyword>
<dbReference type="EMBL" id="JACOGK010000028">
    <property type="protein sequence ID" value="MBC3537462.1"/>
    <property type="molecule type" value="Genomic_DNA"/>
</dbReference>
<evidence type="ECO:0000313" key="9">
    <source>
        <dbReference type="Proteomes" id="UP000606870"/>
    </source>
</evidence>
<evidence type="ECO:0000256" key="4">
    <source>
        <dbReference type="ARBA" id="ARBA00022801"/>
    </source>
</evidence>
<keyword evidence="5" id="KW-0460">Magnesium</keyword>
<name>A0ABR6VJL5_9FIRM</name>
<evidence type="ECO:0000256" key="5">
    <source>
        <dbReference type="ARBA" id="ARBA00022842"/>
    </source>
</evidence>
<dbReference type="InterPro" id="IPR045121">
    <property type="entry name" value="CoAse"/>
</dbReference>
<reference evidence="8 9" key="1">
    <citation type="submission" date="2020-08" db="EMBL/GenBank/DDBJ databases">
        <authorList>
            <person name="Liu C."/>
            <person name="Sun Q."/>
        </authorList>
    </citation>
    <scope>NUCLEOTIDE SEQUENCE [LARGE SCALE GENOMIC DNA]</scope>
    <source>
        <strain evidence="8 9">NSJ-59</strain>
    </source>
</reference>
<organism evidence="8 9">
    <name type="scientific">Megasphaera hominis</name>
    <dbReference type="NCBI Taxonomy" id="159836"/>
    <lineage>
        <taxon>Bacteria</taxon>
        <taxon>Bacillati</taxon>
        <taxon>Bacillota</taxon>
        <taxon>Negativicutes</taxon>
        <taxon>Veillonellales</taxon>
        <taxon>Veillonellaceae</taxon>
        <taxon>Megasphaera</taxon>
    </lineage>
</organism>
<dbReference type="Gene3D" id="3.90.79.10">
    <property type="entry name" value="Nucleoside Triphosphate Pyrophosphohydrolase"/>
    <property type="match status" value="1"/>
</dbReference>
<dbReference type="InterPro" id="IPR000086">
    <property type="entry name" value="NUDIX_hydrolase_dom"/>
</dbReference>
<evidence type="ECO:0000313" key="8">
    <source>
        <dbReference type="EMBL" id="MBC3537462.1"/>
    </source>
</evidence>
<sequence>MEERLSPTRHVKALHCLNNIPCAVLLPVVTVDGEEHVLFEVRSSKLSWQPRDICFPGGKIEAADANAQAAAIRETEEELGIARSAIEILGPLDYLESMVGVTVWPFAARLHSLDFSISKDELDEVFTVPLAWLRQYQPEEKRMEIATRPGPDFPSDLLRSAAPDTTSEWRRRKTYSVYIYRYENHVIWGITAHILRHFLSLY</sequence>
<dbReference type="RefSeq" id="WP_186503863.1">
    <property type="nucleotide sequence ID" value="NZ_JACOGK010000028.1"/>
</dbReference>
<evidence type="ECO:0000256" key="3">
    <source>
        <dbReference type="ARBA" id="ARBA00022723"/>
    </source>
</evidence>